<reference evidence="1 2" key="1">
    <citation type="submission" date="2019-12" db="EMBL/GenBank/DDBJ databases">
        <title>Novel species isolated from a subtropical stream in China.</title>
        <authorList>
            <person name="Lu H."/>
        </authorList>
    </citation>
    <scope>NUCLEOTIDE SEQUENCE [LARGE SCALE GENOMIC DNA]</scope>
    <source>
        <strain evidence="1 2">FT135W</strain>
    </source>
</reference>
<comment type="caution">
    <text evidence="1">The sequence shown here is derived from an EMBL/GenBank/DDBJ whole genome shotgun (WGS) entry which is preliminary data.</text>
</comment>
<name>A0A6L8K7M6_9BURK</name>
<evidence type="ECO:0000313" key="1">
    <source>
        <dbReference type="EMBL" id="MYM23200.1"/>
    </source>
</evidence>
<keyword evidence="2" id="KW-1185">Reference proteome</keyword>
<sequence length="247" mass="28292">MNINEHYVVIDGADTFHIELPDSVLDLLPALADMIQEAALTKRSFTETAKTLRFSWLDEETKARIQAFMQQVTIAELAKRTELVRQRQENREKFLALTDSEFGDLLDSAAQGKLCKILVDRSTLRFSASELMPVTHFKKLARLGHWNAKAEQFEYSLPMNAPVKDKLFDAVLALSRSTKKVTKKDIAERRELRIARERDEQSVFNIEEMDFDDYAGNFGTHAALVRQADGGFKKFERAREGAREDTF</sequence>
<protein>
    <submittedName>
        <fullName evidence="1">Uncharacterized protein</fullName>
    </submittedName>
</protein>
<dbReference type="Proteomes" id="UP000479335">
    <property type="component" value="Unassembled WGS sequence"/>
</dbReference>
<dbReference type="AlphaFoldDB" id="A0A6L8K7M6"/>
<gene>
    <name evidence="1" type="ORF">GTP46_11140</name>
</gene>
<evidence type="ECO:0000313" key="2">
    <source>
        <dbReference type="Proteomes" id="UP000479335"/>
    </source>
</evidence>
<organism evidence="1 2">
    <name type="scientific">Duganella flavida</name>
    <dbReference type="NCBI Taxonomy" id="2692175"/>
    <lineage>
        <taxon>Bacteria</taxon>
        <taxon>Pseudomonadati</taxon>
        <taxon>Pseudomonadota</taxon>
        <taxon>Betaproteobacteria</taxon>
        <taxon>Burkholderiales</taxon>
        <taxon>Oxalobacteraceae</taxon>
        <taxon>Telluria group</taxon>
        <taxon>Duganella</taxon>
    </lineage>
</organism>
<dbReference type="RefSeq" id="WP_161006695.1">
    <property type="nucleotide sequence ID" value="NZ_WWCN01000006.1"/>
</dbReference>
<accession>A0A6L8K7M6</accession>
<proteinExistence type="predicted"/>
<dbReference type="EMBL" id="WWCN01000006">
    <property type="protein sequence ID" value="MYM23200.1"/>
    <property type="molecule type" value="Genomic_DNA"/>
</dbReference>